<dbReference type="CDD" id="cd06223">
    <property type="entry name" value="PRTases_typeI"/>
    <property type="match status" value="1"/>
</dbReference>
<dbReference type="FunFam" id="3.40.50.2020:FF:000004">
    <property type="entry name" value="Adenine phosphoribosyltransferase"/>
    <property type="match status" value="1"/>
</dbReference>
<evidence type="ECO:0000256" key="8">
    <source>
        <dbReference type="ARBA" id="ARBA00022490"/>
    </source>
</evidence>
<evidence type="ECO:0000256" key="10">
    <source>
        <dbReference type="ARBA" id="ARBA00022679"/>
    </source>
</evidence>
<dbReference type="Pfam" id="PF00156">
    <property type="entry name" value="Pribosyltran"/>
    <property type="match status" value="1"/>
</dbReference>
<dbReference type="EC" id="2.4.2.7" evidence="7 12"/>
<evidence type="ECO:0000313" key="14">
    <source>
        <dbReference type="EMBL" id="MBI1756496.1"/>
    </source>
</evidence>
<dbReference type="HAMAP" id="MF_00004">
    <property type="entry name" value="Aden_phosphoribosyltr"/>
    <property type="match status" value="1"/>
</dbReference>
<proteinExistence type="inferred from homology"/>
<gene>
    <name evidence="12" type="primary">apt</name>
    <name evidence="14" type="ORF">HYR64_05255</name>
</gene>
<dbReference type="GO" id="GO:0016208">
    <property type="term" value="F:AMP binding"/>
    <property type="evidence" value="ECO:0007669"/>
    <property type="project" value="TreeGrafter"/>
</dbReference>
<evidence type="ECO:0000256" key="6">
    <source>
        <dbReference type="ARBA" id="ARBA00011738"/>
    </source>
</evidence>
<sequence length="173" mass="18878">MPELLARSLIRDVPDFPKPGIIFKDITPVLEHPQAFRETLDLLTADARAKGAQTVVGIESRGFIFGVPVALALGVPFAMARKLGKLPYDRITEEYALEYGTNTVEMHVDAIKPGQKAYIVDDLLATGGTAAAAARLVERLKGEVCGFGFLIELTFLDGRRTLSPYPITALMEF</sequence>
<evidence type="ECO:0000313" key="15">
    <source>
        <dbReference type="Proteomes" id="UP000727962"/>
    </source>
</evidence>
<dbReference type="InterPro" id="IPR029057">
    <property type="entry name" value="PRTase-like"/>
</dbReference>
<reference evidence="14" key="1">
    <citation type="submission" date="2020-07" db="EMBL/GenBank/DDBJ databases">
        <title>Huge and variable diversity of episymbiotic CPR bacteria and DPANN archaea in groundwater ecosystems.</title>
        <authorList>
            <person name="He C.Y."/>
            <person name="Keren R."/>
            <person name="Whittaker M."/>
            <person name="Farag I.F."/>
            <person name="Doudna J."/>
            <person name="Cate J.H.D."/>
            <person name="Banfield J.F."/>
        </authorList>
    </citation>
    <scope>NUCLEOTIDE SEQUENCE</scope>
    <source>
        <strain evidence="14">NC_groundwater_17_Pr7_B-0.1um_64_12</strain>
    </source>
</reference>
<dbReference type="PANTHER" id="PTHR32315">
    <property type="entry name" value="ADENINE PHOSPHORIBOSYLTRANSFERASE"/>
    <property type="match status" value="1"/>
</dbReference>
<dbReference type="GO" id="GO:0006168">
    <property type="term" value="P:adenine salvage"/>
    <property type="evidence" value="ECO:0007669"/>
    <property type="project" value="InterPro"/>
</dbReference>
<keyword evidence="11 12" id="KW-0660">Purine salvage</keyword>
<dbReference type="InterPro" id="IPR050054">
    <property type="entry name" value="UPRTase/APRTase"/>
</dbReference>
<evidence type="ECO:0000256" key="3">
    <source>
        <dbReference type="ARBA" id="ARBA00004496"/>
    </source>
</evidence>
<protein>
    <recommendedName>
        <fullName evidence="7 12">Adenine phosphoribosyltransferase</fullName>
        <shortName evidence="12">APRT</shortName>
        <ecNumber evidence="7 12">2.4.2.7</ecNumber>
    </recommendedName>
</protein>
<evidence type="ECO:0000256" key="11">
    <source>
        <dbReference type="ARBA" id="ARBA00022726"/>
    </source>
</evidence>
<evidence type="ECO:0000256" key="2">
    <source>
        <dbReference type="ARBA" id="ARBA00003968"/>
    </source>
</evidence>
<comment type="subunit">
    <text evidence="6 12">Homodimer.</text>
</comment>
<dbReference type="InterPro" id="IPR000836">
    <property type="entry name" value="PRTase_dom"/>
</dbReference>
<evidence type="ECO:0000256" key="7">
    <source>
        <dbReference type="ARBA" id="ARBA00011893"/>
    </source>
</evidence>
<dbReference type="PANTHER" id="PTHR32315:SF3">
    <property type="entry name" value="ADENINE PHOSPHORIBOSYLTRANSFERASE"/>
    <property type="match status" value="1"/>
</dbReference>
<dbReference type="SUPFAM" id="SSF53271">
    <property type="entry name" value="PRTase-like"/>
    <property type="match status" value="1"/>
</dbReference>
<evidence type="ECO:0000256" key="5">
    <source>
        <dbReference type="ARBA" id="ARBA00008391"/>
    </source>
</evidence>
<dbReference type="AlphaFoldDB" id="A0A931PWC1"/>
<comment type="function">
    <text evidence="2 12">Catalyzes a salvage reaction resulting in the formation of AMP, that is energically less costly than de novo synthesis.</text>
</comment>
<dbReference type="EMBL" id="JACOSL010000032">
    <property type="protein sequence ID" value="MBI1756496.1"/>
    <property type="molecule type" value="Genomic_DNA"/>
</dbReference>
<dbReference type="GO" id="GO:0044209">
    <property type="term" value="P:AMP salvage"/>
    <property type="evidence" value="ECO:0007669"/>
    <property type="project" value="UniProtKB-UniRule"/>
</dbReference>
<comment type="caution">
    <text evidence="14">The sequence shown here is derived from an EMBL/GenBank/DDBJ whole genome shotgun (WGS) entry which is preliminary data.</text>
</comment>
<keyword evidence="8 12" id="KW-0963">Cytoplasm</keyword>
<accession>A0A931PWC1</accession>
<evidence type="ECO:0000256" key="12">
    <source>
        <dbReference type="HAMAP-Rule" id="MF_00004"/>
    </source>
</evidence>
<keyword evidence="10 12" id="KW-0808">Transferase</keyword>
<evidence type="ECO:0000256" key="1">
    <source>
        <dbReference type="ARBA" id="ARBA00000868"/>
    </source>
</evidence>
<comment type="catalytic activity">
    <reaction evidence="1 12">
        <text>AMP + diphosphate = 5-phospho-alpha-D-ribose 1-diphosphate + adenine</text>
        <dbReference type="Rhea" id="RHEA:16609"/>
        <dbReference type="ChEBI" id="CHEBI:16708"/>
        <dbReference type="ChEBI" id="CHEBI:33019"/>
        <dbReference type="ChEBI" id="CHEBI:58017"/>
        <dbReference type="ChEBI" id="CHEBI:456215"/>
        <dbReference type="EC" id="2.4.2.7"/>
    </reaction>
</comment>
<dbReference type="GO" id="GO:0003999">
    <property type="term" value="F:adenine phosphoribosyltransferase activity"/>
    <property type="evidence" value="ECO:0007669"/>
    <property type="project" value="UniProtKB-UniRule"/>
</dbReference>
<dbReference type="NCBIfam" id="TIGR01090">
    <property type="entry name" value="apt"/>
    <property type="match status" value="1"/>
</dbReference>
<evidence type="ECO:0000256" key="9">
    <source>
        <dbReference type="ARBA" id="ARBA00022676"/>
    </source>
</evidence>
<comment type="subcellular location">
    <subcellularLocation>
        <location evidence="3 12">Cytoplasm</location>
    </subcellularLocation>
</comment>
<feature type="domain" description="Phosphoribosyltransferase" evidence="13">
    <location>
        <begin position="53"/>
        <end position="150"/>
    </location>
</feature>
<dbReference type="NCBIfam" id="NF002636">
    <property type="entry name" value="PRK02304.1-5"/>
    <property type="match status" value="1"/>
</dbReference>
<dbReference type="InterPro" id="IPR005764">
    <property type="entry name" value="Ade_phspho_trans"/>
</dbReference>
<organism evidence="14 15">
    <name type="scientific">Fimbriimonas ginsengisoli</name>
    <dbReference type="NCBI Taxonomy" id="1005039"/>
    <lineage>
        <taxon>Bacteria</taxon>
        <taxon>Bacillati</taxon>
        <taxon>Armatimonadota</taxon>
        <taxon>Fimbriimonadia</taxon>
        <taxon>Fimbriimonadales</taxon>
        <taxon>Fimbriimonadaceae</taxon>
        <taxon>Fimbriimonas</taxon>
    </lineage>
</organism>
<comment type="pathway">
    <text evidence="4 12">Purine metabolism; AMP biosynthesis via salvage pathway; AMP from adenine: step 1/1.</text>
</comment>
<dbReference type="GO" id="GO:0006166">
    <property type="term" value="P:purine ribonucleoside salvage"/>
    <property type="evidence" value="ECO:0007669"/>
    <property type="project" value="UniProtKB-UniRule"/>
</dbReference>
<comment type="similarity">
    <text evidence="5 12">Belongs to the purine/pyrimidine phosphoribosyltransferase family.</text>
</comment>
<dbReference type="GO" id="GO:0002055">
    <property type="term" value="F:adenine binding"/>
    <property type="evidence" value="ECO:0007669"/>
    <property type="project" value="TreeGrafter"/>
</dbReference>
<dbReference type="Gene3D" id="3.40.50.2020">
    <property type="match status" value="1"/>
</dbReference>
<name>A0A931PWC1_FIMGI</name>
<evidence type="ECO:0000256" key="4">
    <source>
        <dbReference type="ARBA" id="ARBA00004659"/>
    </source>
</evidence>
<evidence type="ECO:0000259" key="13">
    <source>
        <dbReference type="Pfam" id="PF00156"/>
    </source>
</evidence>
<keyword evidence="9 12" id="KW-0328">Glycosyltransferase</keyword>
<dbReference type="GO" id="GO:0005737">
    <property type="term" value="C:cytoplasm"/>
    <property type="evidence" value="ECO:0007669"/>
    <property type="project" value="UniProtKB-SubCell"/>
</dbReference>
<dbReference type="NCBIfam" id="NF002634">
    <property type="entry name" value="PRK02304.1-3"/>
    <property type="match status" value="1"/>
</dbReference>
<dbReference type="Proteomes" id="UP000727962">
    <property type="component" value="Unassembled WGS sequence"/>
</dbReference>